<dbReference type="InterPro" id="IPR013538">
    <property type="entry name" value="ASHA1/2-like_C"/>
</dbReference>
<dbReference type="PANTHER" id="PTHR12544:SF29">
    <property type="entry name" value="GLUTAMINASE"/>
    <property type="match status" value="1"/>
</dbReference>
<reference evidence="10" key="1">
    <citation type="submission" date="2022-05" db="EMBL/GenBank/DDBJ databases">
        <title>Corynebacterium sp. TA-R-1 sp. nov., isolated from human feces.</title>
        <authorList>
            <person name="Shamsuzzaman M."/>
            <person name="Dahal R.H."/>
        </authorList>
    </citation>
    <scope>NUCLEOTIDE SEQUENCE</scope>
    <source>
        <strain evidence="10">TA-R-1</strain>
    </source>
</reference>
<protein>
    <recommendedName>
        <fullName evidence="4 7">Glutaminase</fullName>
        <ecNumber evidence="4 7">3.5.1.2</ecNumber>
    </recommendedName>
</protein>
<feature type="binding site" evidence="7">
    <location>
        <position position="194"/>
    </location>
    <ligand>
        <name>substrate</name>
    </ligand>
</feature>
<accession>A0ABT1G5X3</accession>
<name>A0ABT1G5X3_9CORY</name>
<dbReference type="NCBIfam" id="TIGR03814">
    <property type="entry name" value="Gln_ase"/>
    <property type="match status" value="1"/>
</dbReference>
<feature type="binding site" evidence="7">
    <location>
        <position position="170"/>
    </location>
    <ligand>
        <name>substrate</name>
    </ligand>
</feature>
<feature type="domain" description="STAS" evidence="9">
    <location>
        <begin position="319"/>
        <end position="394"/>
    </location>
</feature>
<comment type="catalytic activity">
    <reaction evidence="6 7">
        <text>L-glutamine + H2O = L-glutamate + NH4(+)</text>
        <dbReference type="Rhea" id="RHEA:15889"/>
        <dbReference type="ChEBI" id="CHEBI:15377"/>
        <dbReference type="ChEBI" id="CHEBI:28938"/>
        <dbReference type="ChEBI" id="CHEBI:29985"/>
        <dbReference type="ChEBI" id="CHEBI:58359"/>
        <dbReference type="EC" id="3.5.1.2"/>
    </reaction>
</comment>
<feature type="binding site" evidence="7">
    <location>
        <position position="246"/>
    </location>
    <ligand>
        <name>substrate</name>
    </ligand>
</feature>
<dbReference type="Pfam" id="PF04960">
    <property type="entry name" value="Glutaminase"/>
    <property type="match status" value="1"/>
</dbReference>
<dbReference type="Gene3D" id="3.30.750.24">
    <property type="entry name" value="STAS domain"/>
    <property type="match status" value="1"/>
</dbReference>
<dbReference type="SUPFAM" id="SSF55961">
    <property type="entry name" value="Bet v1-like"/>
    <property type="match status" value="1"/>
</dbReference>
<dbReference type="GO" id="GO:0004359">
    <property type="term" value="F:glutaminase activity"/>
    <property type="evidence" value="ECO:0007669"/>
    <property type="project" value="UniProtKB-EC"/>
</dbReference>
<dbReference type="RefSeq" id="WP_253578271.1">
    <property type="nucleotide sequence ID" value="NZ_JAMFTQ010000009.1"/>
</dbReference>
<proteinExistence type="inferred from homology"/>
<dbReference type="Pfam" id="PF08327">
    <property type="entry name" value="AHSA1"/>
    <property type="match status" value="1"/>
</dbReference>
<evidence type="ECO:0000256" key="1">
    <source>
        <dbReference type="ARBA" id="ARBA00006817"/>
    </source>
</evidence>
<gene>
    <name evidence="7" type="primary">glsA</name>
    <name evidence="10" type="ORF">M5J20_07920</name>
</gene>
<evidence type="ECO:0000256" key="7">
    <source>
        <dbReference type="HAMAP-Rule" id="MF_00313"/>
    </source>
</evidence>
<feature type="binding site" evidence="7">
    <location>
        <position position="163"/>
    </location>
    <ligand>
        <name>substrate</name>
    </ligand>
</feature>
<dbReference type="SUPFAM" id="SSF52091">
    <property type="entry name" value="SpoIIaa-like"/>
    <property type="match status" value="1"/>
</dbReference>
<organism evidence="10 11">
    <name type="scientific">Corynebacterium stercoris</name>
    <dbReference type="NCBI Taxonomy" id="2943490"/>
    <lineage>
        <taxon>Bacteria</taxon>
        <taxon>Bacillati</taxon>
        <taxon>Actinomycetota</taxon>
        <taxon>Actinomycetes</taxon>
        <taxon>Mycobacteriales</taxon>
        <taxon>Corynebacteriaceae</taxon>
        <taxon>Corynebacterium</taxon>
    </lineage>
</organism>
<evidence type="ECO:0000256" key="6">
    <source>
        <dbReference type="ARBA" id="ARBA00049534"/>
    </source>
</evidence>
<keyword evidence="11" id="KW-1185">Reference proteome</keyword>
<comment type="similarity">
    <text evidence="1">Belongs to the AHA1 family.</text>
</comment>
<comment type="caution">
    <text evidence="10">The sequence shown here is derived from an EMBL/GenBank/DDBJ whole genome shotgun (WGS) entry which is preliminary data.</text>
</comment>
<comment type="similarity">
    <text evidence="2 7">Belongs to the glutaminase family.</text>
</comment>
<comment type="subunit">
    <text evidence="3 7">Homotetramer.</text>
</comment>
<feature type="binding site" evidence="7">
    <location>
        <position position="68"/>
    </location>
    <ligand>
        <name>substrate</name>
    </ligand>
</feature>
<feature type="binding site" evidence="7">
    <location>
        <position position="117"/>
    </location>
    <ligand>
        <name>substrate</name>
    </ligand>
</feature>
<evidence type="ECO:0000259" key="9">
    <source>
        <dbReference type="PROSITE" id="PS50801"/>
    </source>
</evidence>
<keyword evidence="7" id="KW-0007">Acetylation</keyword>
<sequence length="578" mass="63132">MSLPVSSPVPQYLQDILDTVRDQDGGETADYIEKLKNADPDKLGLALCTTAGHMYAVGDCDYEFSIQSISKPFIYALALDIYGAEEVHKYVGVEPSGDAFNELSLDSQGRPANPLINAGAITVNQLIGGPNIPIEDRIEKTRDYLSRLAGRELRIDEEIFESEMAGADRNMAIAHMLREAGKVTDSALDAVTTYIKQCSVLVTVQDLAVMAATLANGGTQPVTGEKILTAEACRVTQAVMVSAGMYDASGRWMVNVGIPAKSGVSGGLIGTIPSQMGIASLSPRLDKQGNSVRGVKVFKELSSGLGLNLMSSDYYIAPGIRRVDHKGGTTVVELQGRINFISAEKILYDLEERNLVRGDLVLDVSGVTSFNKSGRKLIKDGLLRFREQGTKVAIYDPEGAFPDYEFSDGSTADSVKDLEVSFTVPAARQRVFDAITKPRQWWEDRVEGEADEEGAGFTVESDAQKVALTVQEADDGKRVVWHVEPTGDEKSDREWDDTSLIFDIEEDDAGETTVNFTHRGLLPHDAGYEEAEQTWRDRIRERLEPLIKRDEHGESDESGEVAAADSGERIEIPEPENS</sequence>
<dbReference type="PROSITE" id="PS50801">
    <property type="entry name" value="STAS"/>
    <property type="match status" value="1"/>
</dbReference>
<dbReference type="InterPro" id="IPR036513">
    <property type="entry name" value="STAS_dom_sf"/>
</dbReference>
<dbReference type="EC" id="3.5.1.2" evidence="4 7"/>
<dbReference type="SUPFAM" id="SSF56601">
    <property type="entry name" value="beta-lactamase/transpeptidase-like"/>
    <property type="match status" value="1"/>
</dbReference>
<evidence type="ECO:0000313" key="11">
    <source>
        <dbReference type="Proteomes" id="UP001204000"/>
    </source>
</evidence>
<dbReference type="CDD" id="cd07814">
    <property type="entry name" value="SRPBCC_CalC_Aha1-like"/>
    <property type="match status" value="1"/>
</dbReference>
<dbReference type="HAMAP" id="MF_00313">
    <property type="entry name" value="Glutaminase"/>
    <property type="match status" value="1"/>
</dbReference>
<evidence type="ECO:0000256" key="3">
    <source>
        <dbReference type="ARBA" id="ARBA00011881"/>
    </source>
</evidence>
<dbReference type="PANTHER" id="PTHR12544">
    <property type="entry name" value="GLUTAMINASE"/>
    <property type="match status" value="1"/>
</dbReference>
<evidence type="ECO:0000256" key="5">
    <source>
        <dbReference type="ARBA" id="ARBA00022801"/>
    </source>
</evidence>
<feature type="binding site" evidence="7">
    <location>
        <position position="264"/>
    </location>
    <ligand>
        <name>substrate</name>
    </ligand>
</feature>
<dbReference type="InterPro" id="IPR012338">
    <property type="entry name" value="Beta-lactam/transpept-like"/>
</dbReference>
<dbReference type="NCBIfam" id="NF002134">
    <property type="entry name" value="PRK00971.1-4"/>
    <property type="match status" value="1"/>
</dbReference>
<dbReference type="InterPro" id="IPR002645">
    <property type="entry name" value="STAS_dom"/>
</dbReference>
<dbReference type="Gene3D" id="3.40.710.10">
    <property type="entry name" value="DD-peptidase/beta-lactamase superfamily"/>
    <property type="match status" value="1"/>
</dbReference>
<dbReference type="Proteomes" id="UP001204000">
    <property type="component" value="Unassembled WGS sequence"/>
</dbReference>
<keyword evidence="5 7" id="KW-0378">Hydrolase</keyword>
<evidence type="ECO:0000256" key="4">
    <source>
        <dbReference type="ARBA" id="ARBA00012918"/>
    </source>
</evidence>
<dbReference type="Pfam" id="PF01740">
    <property type="entry name" value="STAS"/>
    <property type="match status" value="1"/>
</dbReference>
<feature type="region of interest" description="Disordered" evidence="8">
    <location>
        <begin position="546"/>
        <end position="578"/>
    </location>
</feature>
<dbReference type="Gene3D" id="3.30.530.20">
    <property type="match status" value="1"/>
</dbReference>
<evidence type="ECO:0000256" key="2">
    <source>
        <dbReference type="ARBA" id="ARBA00011076"/>
    </source>
</evidence>
<dbReference type="InterPro" id="IPR023393">
    <property type="entry name" value="START-like_dom_sf"/>
</dbReference>
<dbReference type="InterPro" id="IPR015868">
    <property type="entry name" value="Glutaminase"/>
</dbReference>
<dbReference type="EMBL" id="JAMFTQ010000009">
    <property type="protein sequence ID" value="MCP1388112.1"/>
    <property type="molecule type" value="Genomic_DNA"/>
</dbReference>
<evidence type="ECO:0000256" key="8">
    <source>
        <dbReference type="SAM" id="MobiDB-lite"/>
    </source>
</evidence>
<evidence type="ECO:0000313" key="10">
    <source>
        <dbReference type="EMBL" id="MCP1388112.1"/>
    </source>
</evidence>